<dbReference type="Gene3D" id="1.20.140.150">
    <property type="match status" value="1"/>
</dbReference>
<evidence type="ECO:0000256" key="5">
    <source>
        <dbReference type="ARBA" id="ARBA00023136"/>
    </source>
</evidence>
<protein>
    <recommendedName>
        <fullName evidence="9">Germ cell-specific gene 1-like protein</fullName>
    </recommendedName>
</protein>
<evidence type="ECO:0000256" key="2">
    <source>
        <dbReference type="ARBA" id="ARBA00007425"/>
    </source>
</evidence>
<dbReference type="PANTHER" id="PTHR10671">
    <property type="entry name" value="EPITHELIAL MEMBRANE PROTEIN-RELATED"/>
    <property type="match status" value="1"/>
</dbReference>
<dbReference type="Pfam" id="PF07803">
    <property type="entry name" value="GSG-1"/>
    <property type="match status" value="1"/>
</dbReference>
<gene>
    <name evidence="7" type="ORF">XENOCAPTIV_019312</name>
</gene>
<keyword evidence="3 6" id="KW-0812">Transmembrane</keyword>
<sequence length="166" mass="19039">MEVRTVCEFGSVQPPRHAASPRPPLTASVSLLPAWFWRETMKTTRKCRALLSVALNLAALFFSTTAFVTTYWCEGTQRVPKPNCSKQRRHNCIDYGVNETDQNKVHYSWETGDDRFLFRRFHTGIWYSCEENIHEAGGYIPPEASLFIQVFTKSFGVFTHTKTSPP</sequence>
<feature type="transmembrane region" description="Helical" evidence="6">
    <location>
        <begin position="49"/>
        <end position="72"/>
    </location>
</feature>
<comment type="caution">
    <text evidence="7">The sequence shown here is derived from an EMBL/GenBank/DDBJ whole genome shotgun (WGS) entry which is preliminary data.</text>
</comment>
<dbReference type="Proteomes" id="UP001434883">
    <property type="component" value="Unassembled WGS sequence"/>
</dbReference>
<dbReference type="InterPro" id="IPR050579">
    <property type="entry name" value="PMP-22/EMP/MP20-like"/>
</dbReference>
<evidence type="ECO:0008006" key="9">
    <source>
        <dbReference type="Google" id="ProtNLM"/>
    </source>
</evidence>
<accession>A0ABV0RLV3</accession>
<proteinExistence type="inferred from homology"/>
<evidence type="ECO:0000256" key="6">
    <source>
        <dbReference type="SAM" id="Phobius"/>
    </source>
</evidence>
<dbReference type="EMBL" id="JAHRIN010050821">
    <property type="protein sequence ID" value="MEQ2208916.1"/>
    <property type="molecule type" value="Genomic_DNA"/>
</dbReference>
<comment type="similarity">
    <text evidence="2">Belongs to the GSG1 family.</text>
</comment>
<evidence type="ECO:0000256" key="3">
    <source>
        <dbReference type="ARBA" id="ARBA00022692"/>
    </source>
</evidence>
<organism evidence="7 8">
    <name type="scientific">Xenoophorus captivus</name>
    <dbReference type="NCBI Taxonomy" id="1517983"/>
    <lineage>
        <taxon>Eukaryota</taxon>
        <taxon>Metazoa</taxon>
        <taxon>Chordata</taxon>
        <taxon>Craniata</taxon>
        <taxon>Vertebrata</taxon>
        <taxon>Euteleostomi</taxon>
        <taxon>Actinopterygii</taxon>
        <taxon>Neopterygii</taxon>
        <taxon>Teleostei</taxon>
        <taxon>Neoteleostei</taxon>
        <taxon>Acanthomorphata</taxon>
        <taxon>Ovalentaria</taxon>
        <taxon>Atherinomorphae</taxon>
        <taxon>Cyprinodontiformes</taxon>
        <taxon>Goodeidae</taxon>
        <taxon>Xenoophorus</taxon>
    </lineage>
</organism>
<comment type="subcellular location">
    <subcellularLocation>
        <location evidence="1">Membrane</location>
        <topology evidence="1">Multi-pass membrane protein</topology>
    </subcellularLocation>
</comment>
<evidence type="ECO:0000256" key="1">
    <source>
        <dbReference type="ARBA" id="ARBA00004141"/>
    </source>
</evidence>
<name>A0ABV0RLV3_9TELE</name>
<dbReference type="InterPro" id="IPR012478">
    <property type="entry name" value="GSG-1"/>
</dbReference>
<evidence type="ECO:0000313" key="8">
    <source>
        <dbReference type="Proteomes" id="UP001434883"/>
    </source>
</evidence>
<evidence type="ECO:0000256" key="4">
    <source>
        <dbReference type="ARBA" id="ARBA00022989"/>
    </source>
</evidence>
<keyword evidence="8" id="KW-1185">Reference proteome</keyword>
<dbReference type="PANTHER" id="PTHR10671:SF35">
    <property type="entry name" value="GERM CELL-SPECIFIC GENE 1-LIKE PROTEIN"/>
    <property type="match status" value="1"/>
</dbReference>
<keyword evidence="4 6" id="KW-1133">Transmembrane helix</keyword>
<reference evidence="7 8" key="1">
    <citation type="submission" date="2021-06" db="EMBL/GenBank/DDBJ databases">
        <authorList>
            <person name="Palmer J.M."/>
        </authorList>
    </citation>
    <scope>NUCLEOTIDE SEQUENCE [LARGE SCALE GENOMIC DNA]</scope>
    <source>
        <strain evidence="7 8">XC_2019</strain>
        <tissue evidence="7">Muscle</tissue>
    </source>
</reference>
<evidence type="ECO:0000313" key="7">
    <source>
        <dbReference type="EMBL" id="MEQ2208916.1"/>
    </source>
</evidence>
<keyword evidence="5 6" id="KW-0472">Membrane</keyword>